<reference evidence="4" key="1">
    <citation type="submission" date="2021-05" db="EMBL/GenBank/DDBJ databases">
        <authorList>
            <person name="Tigano A."/>
        </authorList>
    </citation>
    <scope>NUCLEOTIDE SEQUENCE</scope>
</reference>
<feature type="compositionally biased region" description="Polar residues" evidence="3">
    <location>
        <begin position="340"/>
        <end position="363"/>
    </location>
</feature>
<dbReference type="AlphaFoldDB" id="A0A8S4B751"/>
<gene>
    <name evidence="4" type="ORF">MMEN_LOCUS13770</name>
</gene>
<feature type="region of interest" description="Disordered" evidence="3">
    <location>
        <begin position="82"/>
        <end position="162"/>
    </location>
</feature>
<dbReference type="PANTHER" id="PTHR24123:SF141">
    <property type="entry name" value="ANKYRIN 2, ISOFORM U"/>
    <property type="match status" value="1"/>
</dbReference>
<feature type="region of interest" description="Disordered" evidence="3">
    <location>
        <begin position="294"/>
        <end position="542"/>
    </location>
</feature>
<keyword evidence="1" id="KW-0677">Repeat</keyword>
<feature type="region of interest" description="Disordered" evidence="3">
    <location>
        <begin position="255"/>
        <end position="281"/>
    </location>
</feature>
<dbReference type="InterPro" id="IPR051165">
    <property type="entry name" value="Multifunctional_ANK_Repeat"/>
</dbReference>
<feature type="compositionally biased region" description="Polar residues" evidence="3">
    <location>
        <begin position="503"/>
        <end position="512"/>
    </location>
</feature>
<comment type="caution">
    <text evidence="4">The sequence shown here is derived from an EMBL/GenBank/DDBJ whole genome shotgun (WGS) entry which is preliminary data.</text>
</comment>
<accession>A0A8S4B751</accession>
<protein>
    <submittedName>
        <fullName evidence="4">(Atlantic silverside) hypothetical protein</fullName>
    </submittedName>
</protein>
<evidence type="ECO:0000256" key="1">
    <source>
        <dbReference type="ARBA" id="ARBA00022737"/>
    </source>
</evidence>
<dbReference type="Proteomes" id="UP000677803">
    <property type="component" value="Unassembled WGS sequence"/>
</dbReference>
<evidence type="ECO:0000256" key="3">
    <source>
        <dbReference type="SAM" id="MobiDB-lite"/>
    </source>
</evidence>
<feature type="compositionally biased region" description="Polar residues" evidence="3">
    <location>
        <begin position="151"/>
        <end position="162"/>
    </location>
</feature>
<name>A0A8S4B751_9TELE</name>
<organism evidence="4 5">
    <name type="scientific">Menidia menidia</name>
    <name type="common">Atlantic silverside</name>
    <dbReference type="NCBI Taxonomy" id="238744"/>
    <lineage>
        <taxon>Eukaryota</taxon>
        <taxon>Metazoa</taxon>
        <taxon>Chordata</taxon>
        <taxon>Craniata</taxon>
        <taxon>Vertebrata</taxon>
        <taxon>Euteleostomi</taxon>
        <taxon>Actinopterygii</taxon>
        <taxon>Neopterygii</taxon>
        <taxon>Teleostei</taxon>
        <taxon>Neoteleostei</taxon>
        <taxon>Acanthomorphata</taxon>
        <taxon>Ovalentaria</taxon>
        <taxon>Atherinomorphae</taxon>
        <taxon>Atheriniformes</taxon>
        <taxon>Atherinopsidae</taxon>
        <taxon>Menidiinae</taxon>
        <taxon>Menidia</taxon>
    </lineage>
</organism>
<proteinExistence type="predicted"/>
<keyword evidence="2" id="KW-0040">ANK repeat</keyword>
<feature type="compositionally biased region" description="Polar residues" evidence="3">
    <location>
        <begin position="51"/>
        <end position="60"/>
    </location>
</feature>
<keyword evidence="5" id="KW-1185">Reference proteome</keyword>
<feature type="compositionally biased region" description="Polar residues" evidence="3">
    <location>
        <begin position="87"/>
        <end position="108"/>
    </location>
</feature>
<dbReference type="EMBL" id="CAJRST010016668">
    <property type="protein sequence ID" value="CAG5939043.1"/>
    <property type="molecule type" value="Genomic_DNA"/>
</dbReference>
<dbReference type="OrthoDB" id="20872at2759"/>
<feature type="compositionally biased region" description="Basic and acidic residues" evidence="3">
    <location>
        <begin position="294"/>
        <end position="311"/>
    </location>
</feature>
<feature type="region of interest" description="Disordered" evidence="3">
    <location>
        <begin position="1"/>
        <end position="61"/>
    </location>
</feature>
<dbReference type="PANTHER" id="PTHR24123">
    <property type="entry name" value="ANKYRIN REPEAT-CONTAINING"/>
    <property type="match status" value="1"/>
</dbReference>
<sequence length="787" mass="85692">MDSTLITFKDDPCSSFFPPTTQKEKPPERKRKSSAASVSSSSSMKNLSLSPKQENAQLERNQGFEIEQTLLTHELCTLSVAELELPSPSSKISKTQSDITSTRRGNSPQEKEEKLWLPCQSEDCGLATPGSLTPDRQGDLDKLTIMPPDSTPTTPESGSPQLDQLLSDLKEMRLKFRPETLDTPLSDSLDDSSEVGDIAEYEELSPDGQCPPEIGHVVEVSASQPSESNAEAVVTPIVAKTPLSSLDINEDVPVSPTEAFTFPKSPLSFGEEIQPSGKDASYVEIFETETLEKNLTHLHGREVTSDSHQRSEQTAQSNGSEAGTEETSPQSVQDPVLCDQPSTETISSQCLSDLTPDTVTSDGRFSFEELKPSPSSDACGQHPGEVQAPLSPDCLVSESASVQSKPEVASSAPDEFNIPLGDASTSSVENIPARTLASCAETGLGGKESPTFEYSDPEPFFDCKQGPSDFSETEPDALEPRGSTSGSRTRDRLGPLEGRRKLNQNALLSSGSEDYEDAPFVNEPPQEAYKGSEELPHNSQTSDEEFILCEAPQLPGVFETKKSLRRADEMPDFPNQSVTEERYKDENGHTVVKRVTRKVIRECVSVDGMEHKEVSLEEAPVRSVTLSEGDGYSTVVKRTVLKSEGDHAEVFGECEGFLPSKQKTGDACAVSGTEKTSLLDRERKISSPGNPSLAPDLPSAQKGFKQTLGSLGGLSRAELPLVVEREIVRRDGAVVRRIRTRKPQTFRRTAMRGAGQHKQVLVGETGTITKERKPCDLQKQLHQLFHH</sequence>
<feature type="region of interest" description="Disordered" evidence="3">
    <location>
        <begin position="679"/>
        <end position="701"/>
    </location>
</feature>
<feature type="compositionally biased region" description="Low complexity" evidence="3">
    <location>
        <begin position="34"/>
        <end position="50"/>
    </location>
</feature>
<evidence type="ECO:0000313" key="4">
    <source>
        <dbReference type="EMBL" id="CAG5939043.1"/>
    </source>
</evidence>
<feature type="compositionally biased region" description="Polar residues" evidence="3">
    <location>
        <begin position="312"/>
        <end position="333"/>
    </location>
</feature>
<evidence type="ECO:0000256" key="2">
    <source>
        <dbReference type="ARBA" id="ARBA00023043"/>
    </source>
</evidence>
<feature type="compositionally biased region" description="Basic and acidic residues" evidence="3">
    <location>
        <begin position="488"/>
        <end position="500"/>
    </location>
</feature>
<evidence type="ECO:0000313" key="5">
    <source>
        <dbReference type="Proteomes" id="UP000677803"/>
    </source>
</evidence>